<dbReference type="AlphaFoldDB" id="X0VC07"/>
<protein>
    <submittedName>
        <fullName evidence="1">Uncharacterized protein</fullName>
    </submittedName>
</protein>
<accession>X0VC07</accession>
<gene>
    <name evidence="1" type="ORF">S01H1_24784</name>
</gene>
<proteinExistence type="predicted"/>
<reference evidence="1" key="1">
    <citation type="journal article" date="2014" name="Front. Microbiol.">
        <title>High frequency of phylogenetically diverse reductive dehalogenase-homologous genes in deep subseafloor sedimentary metagenomes.</title>
        <authorList>
            <person name="Kawai M."/>
            <person name="Futagami T."/>
            <person name="Toyoda A."/>
            <person name="Takaki Y."/>
            <person name="Nishi S."/>
            <person name="Hori S."/>
            <person name="Arai W."/>
            <person name="Tsubouchi T."/>
            <person name="Morono Y."/>
            <person name="Uchiyama I."/>
            <person name="Ito T."/>
            <person name="Fujiyama A."/>
            <person name="Inagaki F."/>
            <person name="Takami H."/>
        </authorList>
    </citation>
    <scope>NUCLEOTIDE SEQUENCE</scope>
    <source>
        <strain evidence="1">Expedition CK06-06</strain>
    </source>
</reference>
<organism evidence="1">
    <name type="scientific">marine sediment metagenome</name>
    <dbReference type="NCBI Taxonomy" id="412755"/>
    <lineage>
        <taxon>unclassified sequences</taxon>
        <taxon>metagenomes</taxon>
        <taxon>ecological metagenomes</taxon>
    </lineage>
</organism>
<name>X0VC07_9ZZZZ</name>
<sequence length="98" mass="11025">ICLPMGKRLTSRLLQMEGHMHTRAHRSQFEIKGSAVVHTPTGAEFIPQVGDSVIVWTGDIGQKLPSGEVYWYDDVLDMMRTVWRESCARIRLEPASAA</sequence>
<comment type="caution">
    <text evidence="1">The sequence shown here is derived from an EMBL/GenBank/DDBJ whole genome shotgun (WGS) entry which is preliminary data.</text>
</comment>
<dbReference type="EMBL" id="BARS01014923">
    <property type="protein sequence ID" value="GAF98125.1"/>
    <property type="molecule type" value="Genomic_DNA"/>
</dbReference>
<evidence type="ECO:0000313" key="1">
    <source>
        <dbReference type="EMBL" id="GAF98125.1"/>
    </source>
</evidence>
<feature type="non-terminal residue" evidence="1">
    <location>
        <position position="1"/>
    </location>
</feature>